<organism evidence="1 2">
    <name type="scientific">Candidatus Adlerbacteria bacterium RIFCSPHIGHO2_12_FULL_53_18</name>
    <dbReference type="NCBI Taxonomy" id="1797242"/>
    <lineage>
        <taxon>Bacteria</taxon>
        <taxon>Candidatus Adleribacteriota</taxon>
    </lineage>
</organism>
<accession>A0A1F4XSP7</accession>
<sequence length="82" mass="9165">MSQESNLGATKMSAPVPPEVEKDFNELREALKDGQQGQYLLYNIDNSSCSVGKDYKDAHENYDARFGTVPKGSWCNFLGIFI</sequence>
<dbReference type="AlphaFoldDB" id="A0A1F4XSP7"/>
<dbReference type="EMBL" id="MEWW01000010">
    <property type="protein sequence ID" value="OGC84720.1"/>
    <property type="molecule type" value="Genomic_DNA"/>
</dbReference>
<protein>
    <submittedName>
        <fullName evidence="1">Uncharacterized protein</fullName>
    </submittedName>
</protein>
<gene>
    <name evidence="1" type="ORF">A3F55_02570</name>
</gene>
<dbReference type="Proteomes" id="UP000178091">
    <property type="component" value="Unassembled WGS sequence"/>
</dbReference>
<proteinExistence type="predicted"/>
<name>A0A1F4XSP7_9BACT</name>
<evidence type="ECO:0000313" key="1">
    <source>
        <dbReference type="EMBL" id="OGC84720.1"/>
    </source>
</evidence>
<comment type="caution">
    <text evidence="1">The sequence shown here is derived from an EMBL/GenBank/DDBJ whole genome shotgun (WGS) entry which is preliminary data.</text>
</comment>
<evidence type="ECO:0000313" key="2">
    <source>
        <dbReference type="Proteomes" id="UP000178091"/>
    </source>
</evidence>
<reference evidence="1 2" key="1">
    <citation type="journal article" date="2016" name="Nat. Commun.">
        <title>Thousands of microbial genomes shed light on interconnected biogeochemical processes in an aquifer system.</title>
        <authorList>
            <person name="Anantharaman K."/>
            <person name="Brown C.T."/>
            <person name="Hug L.A."/>
            <person name="Sharon I."/>
            <person name="Castelle C.J."/>
            <person name="Probst A.J."/>
            <person name="Thomas B.C."/>
            <person name="Singh A."/>
            <person name="Wilkins M.J."/>
            <person name="Karaoz U."/>
            <person name="Brodie E.L."/>
            <person name="Williams K.H."/>
            <person name="Hubbard S.S."/>
            <person name="Banfield J.F."/>
        </authorList>
    </citation>
    <scope>NUCLEOTIDE SEQUENCE [LARGE SCALE GENOMIC DNA]</scope>
</reference>